<protein>
    <recommendedName>
        <fullName evidence="3">Secreted protein</fullName>
    </recommendedName>
</protein>
<accession>A0AAV7MHB3</accession>
<comment type="caution">
    <text evidence="1">The sequence shown here is derived from an EMBL/GenBank/DDBJ whole genome shotgun (WGS) entry which is preliminary data.</text>
</comment>
<name>A0AAV7MHB3_PLEWA</name>
<evidence type="ECO:0000313" key="1">
    <source>
        <dbReference type="EMBL" id="KAJ1099590.1"/>
    </source>
</evidence>
<dbReference type="AlphaFoldDB" id="A0AAV7MHB3"/>
<evidence type="ECO:0000313" key="2">
    <source>
        <dbReference type="Proteomes" id="UP001066276"/>
    </source>
</evidence>
<reference evidence="1" key="1">
    <citation type="journal article" date="2022" name="bioRxiv">
        <title>Sequencing and chromosome-scale assembly of the giantPleurodeles waltlgenome.</title>
        <authorList>
            <person name="Brown T."/>
            <person name="Elewa A."/>
            <person name="Iarovenko S."/>
            <person name="Subramanian E."/>
            <person name="Araus A.J."/>
            <person name="Petzold A."/>
            <person name="Susuki M."/>
            <person name="Suzuki K.-i.T."/>
            <person name="Hayashi T."/>
            <person name="Toyoda A."/>
            <person name="Oliveira C."/>
            <person name="Osipova E."/>
            <person name="Leigh N.D."/>
            <person name="Simon A."/>
            <person name="Yun M.H."/>
        </authorList>
    </citation>
    <scope>NUCLEOTIDE SEQUENCE</scope>
    <source>
        <strain evidence="1">20211129_DDA</strain>
        <tissue evidence="1">Liver</tissue>
    </source>
</reference>
<organism evidence="1 2">
    <name type="scientific">Pleurodeles waltl</name>
    <name type="common">Iberian ribbed newt</name>
    <dbReference type="NCBI Taxonomy" id="8319"/>
    <lineage>
        <taxon>Eukaryota</taxon>
        <taxon>Metazoa</taxon>
        <taxon>Chordata</taxon>
        <taxon>Craniata</taxon>
        <taxon>Vertebrata</taxon>
        <taxon>Euteleostomi</taxon>
        <taxon>Amphibia</taxon>
        <taxon>Batrachia</taxon>
        <taxon>Caudata</taxon>
        <taxon>Salamandroidea</taxon>
        <taxon>Salamandridae</taxon>
        <taxon>Pleurodelinae</taxon>
        <taxon>Pleurodeles</taxon>
    </lineage>
</organism>
<gene>
    <name evidence="1" type="ORF">NDU88_004689</name>
</gene>
<proteinExistence type="predicted"/>
<evidence type="ECO:0008006" key="3">
    <source>
        <dbReference type="Google" id="ProtNLM"/>
    </source>
</evidence>
<dbReference type="Proteomes" id="UP001066276">
    <property type="component" value="Chromosome 10"/>
</dbReference>
<keyword evidence="2" id="KW-1185">Reference proteome</keyword>
<dbReference type="EMBL" id="JANPWB010000014">
    <property type="protein sequence ID" value="KAJ1099590.1"/>
    <property type="molecule type" value="Genomic_DNA"/>
</dbReference>
<sequence length="91" mass="10046">MVVPRPIGWWRVDCLSQSLPLLTDSDSSFTGAAATGAAASSSGASLRFTENSPRRRIHTYGPVHWSGCDQAELNATTLFYREQHRDGEQQH</sequence>